<comment type="similarity">
    <text evidence="2">Belongs to the FUN14 family.</text>
</comment>
<keyword evidence="5 6" id="KW-0472">Membrane</keyword>
<evidence type="ECO:0000256" key="2">
    <source>
        <dbReference type="ARBA" id="ARBA00009160"/>
    </source>
</evidence>
<dbReference type="EMBL" id="PDLM01000001">
    <property type="protein sequence ID" value="RDW89419.1"/>
    <property type="molecule type" value="Genomic_DNA"/>
</dbReference>
<protein>
    <recommendedName>
        <fullName evidence="9">Fun14 family protein</fullName>
    </recommendedName>
</protein>
<dbReference type="PANTHER" id="PTHR21346:SF0">
    <property type="entry name" value="RE45833P"/>
    <property type="match status" value="1"/>
</dbReference>
<evidence type="ECO:0008006" key="9">
    <source>
        <dbReference type="Google" id="ProtNLM"/>
    </source>
</evidence>
<dbReference type="PANTHER" id="PTHR21346">
    <property type="entry name" value="FUN14 DOMAIN CONTAINING"/>
    <property type="match status" value="1"/>
</dbReference>
<dbReference type="AlphaFoldDB" id="A0A3D8SSW8"/>
<evidence type="ECO:0000256" key="4">
    <source>
        <dbReference type="ARBA" id="ARBA00022989"/>
    </source>
</evidence>
<keyword evidence="3 6" id="KW-0812">Transmembrane</keyword>
<dbReference type="Proteomes" id="UP000256645">
    <property type="component" value="Unassembled WGS sequence"/>
</dbReference>
<proteinExistence type="inferred from homology"/>
<keyword evidence="4 6" id="KW-1133">Transmembrane helix</keyword>
<dbReference type="OrthoDB" id="3990500at2759"/>
<name>A0A3D8SSW8_9HELO</name>
<evidence type="ECO:0000256" key="3">
    <source>
        <dbReference type="ARBA" id="ARBA00022692"/>
    </source>
</evidence>
<evidence type="ECO:0000313" key="8">
    <source>
        <dbReference type="Proteomes" id="UP000256645"/>
    </source>
</evidence>
<comment type="subcellular location">
    <subcellularLocation>
        <location evidence="1">Membrane</location>
    </subcellularLocation>
</comment>
<organism evidence="7 8">
    <name type="scientific">Coleophoma cylindrospora</name>
    <dbReference type="NCBI Taxonomy" id="1849047"/>
    <lineage>
        <taxon>Eukaryota</taxon>
        <taxon>Fungi</taxon>
        <taxon>Dikarya</taxon>
        <taxon>Ascomycota</taxon>
        <taxon>Pezizomycotina</taxon>
        <taxon>Leotiomycetes</taxon>
        <taxon>Helotiales</taxon>
        <taxon>Dermateaceae</taxon>
        <taxon>Coleophoma</taxon>
    </lineage>
</organism>
<evidence type="ECO:0000256" key="6">
    <source>
        <dbReference type="SAM" id="Phobius"/>
    </source>
</evidence>
<keyword evidence="8" id="KW-1185">Reference proteome</keyword>
<comment type="caution">
    <text evidence="7">The sequence shown here is derived from an EMBL/GenBank/DDBJ whole genome shotgun (WGS) entry which is preliminary data.</text>
</comment>
<evidence type="ECO:0000256" key="5">
    <source>
        <dbReference type="ARBA" id="ARBA00023136"/>
    </source>
</evidence>
<dbReference type="STRING" id="1849047.A0A3D8SSW8"/>
<evidence type="ECO:0000313" key="7">
    <source>
        <dbReference type="EMBL" id="RDW89419.1"/>
    </source>
</evidence>
<dbReference type="InterPro" id="IPR007014">
    <property type="entry name" value="FUN14"/>
</dbReference>
<evidence type="ECO:0000256" key="1">
    <source>
        <dbReference type="ARBA" id="ARBA00004370"/>
    </source>
</evidence>
<accession>A0A3D8SSW8</accession>
<sequence length="155" mass="16510">MASLLMRPLFRPALGLGLGLSISAFHLAHQRPLRMDSGAVSSPAFSTESYRRNAKSPVFTNGTLNPRAVRQISSGSIIGLCAGLVVSTFSKSLALLLGLLVVGVQVASSYGINVLPYNRLQKYVTSIDLRSAVQDNVAFKVSFGSTFALAAFTQF</sequence>
<dbReference type="Pfam" id="PF04930">
    <property type="entry name" value="FUN14"/>
    <property type="match status" value="1"/>
</dbReference>
<dbReference type="GO" id="GO:0005741">
    <property type="term" value="C:mitochondrial outer membrane"/>
    <property type="evidence" value="ECO:0007669"/>
    <property type="project" value="TreeGrafter"/>
</dbReference>
<feature type="transmembrane region" description="Helical" evidence="6">
    <location>
        <begin position="93"/>
        <end position="112"/>
    </location>
</feature>
<dbReference type="GO" id="GO:0000422">
    <property type="term" value="P:autophagy of mitochondrion"/>
    <property type="evidence" value="ECO:0007669"/>
    <property type="project" value="TreeGrafter"/>
</dbReference>
<gene>
    <name evidence="7" type="ORF">BP6252_01451</name>
</gene>
<reference evidence="7 8" key="1">
    <citation type="journal article" date="2018" name="IMA Fungus">
        <title>IMA Genome-F 9: Draft genome sequence of Annulohypoxylon stygium, Aspergillus mulundensis, Berkeleyomyces basicola (syn. Thielaviopsis basicola), Ceratocystis smalleyi, two Cercospora beticola strains, Coleophoma cylindrospora, Fusarium fracticaudum, Phialophora cf. hyalina, and Morchella septimelata.</title>
        <authorList>
            <person name="Wingfield B.D."/>
            <person name="Bills G.F."/>
            <person name="Dong Y."/>
            <person name="Huang W."/>
            <person name="Nel W.J."/>
            <person name="Swalarsk-Parry B.S."/>
            <person name="Vaghefi N."/>
            <person name="Wilken P.M."/>
            <person name="An Z."/>
            <person name="de Beer Z.W."/>
            <person name="De Vos L."/>
            <person name="Chen L."/>
            <person name="Duong T.A."/>
            <person name="Gao Y."/>
            <person name="Hammerbacher A."/>
            <person name="Kikkert J.R."/>
            <person name="Li Y."/>
            <person name="Li H."/>
            <person name="Li K."/>
            <person name="Li Q."/>
            <person name="Liu X."/>
            <person name="Ma X."/>
            <person name="Naidoo K."/>
            <person name="Pethybridge S.J."/>
            <person name="Sun J."/>
            <person name="Steenkamp E.T."/>
            <person name="van der Nest M.A."/>
            <person name="van Wyk S."/>
            <person name="Wingfield M.J."/>
            <person name="Xiong C."/>
            <person name="Yue Q."/>
            <person name="Zhang X."/>
        </authorList>
    </citation>
    <scope>NUCLEOTIDE SEQUENCE [LARGE SCALE GENOMIC DNA]</scope>
    <source>
        <strain evidence="7 8">BP6252</strain>
    </source>
</reference>